<dbReference type="PANTHER" id="PTHR12281:SF31">
    <property type="entry name" value="DCN1-LIKE PROTEIN 3"/>
    <property type="match status" value="1"/>
</dbReference>
<dbReference type="InParanoid" id="A0A7R8UE25"/>
<dbReference type="Gene3D" id="1.10.238.200">
    <property type="entry name" value="Cullin, PONY binding domain"/>
    <property type="match status" value="1"/>
</dbReference>
<organism evidence="7 8">
    <name type="scientific">Hermetia illucens</name>
    <name type="common">Black soldier fly</name>
    <dbReference type="NCBI Taxonomy" id="343691"/>
    <lineage>
        <taxon>Eukaryota</taxon>
        <taxon>Metazoa</taxon>
        <taxon>Ecdysozoa</taxon>
        <taxon>Arthropoda</taxon>
        <taxon>Hexapoda</taxon>
        <taxon>Insecta</taxon>
        <taxon>Pterygota</taxon>
        <taxon>Neoptera</taxon>
        <taxon>Endopterygota</taxon>
        <taxon>Diptera</taxon>
        <taxon>Brachycera</taxon>
        <taxon>Stratiomyomorpha</taxon>
        <taxon>Stratiomyidae</taxon>
        <taxon>Hermetiinae</taxon>
        <taxon>Hermetia</taxon>
    </lineage>
</organism>
<dbReference type="GO" id="GO:0045116">
    <property type="term" value="P:protein neddylation"/>
    <property type="evidence" value="ECO:0007669"/>
    <property type="project" value="TreeGrafter"/>
</dbReference>
<protein>
    <recommendedName>
        <fullName evidence="3">Defective in cullin neddylation protein</fullName>
    </recommendedName>
</protein>
<dbReference type="FunCoup" id="A0A7R8UE25">
    <property type="interactions" value="541"/>
</dbReference>
<dbReference type="FunFam" id="1.10.238.10:FF:000030">
    <property type="entry name" value="DCN1-like protein"/>
    <property type="match status" value="1"/>
</dbReference>
<dbReference type="Pfam" id="PF03556">
    <property type="entry name" value="Cullin_binding"/>
    <property type="match status" value="1"/>
</dbReference>
<dbReference type="EMBL" id="LR899009">
    <property type="protein sequence ID" value="CAD7078232.1"/>
    <property type="molecule type" value="Genomic_DNA"/>
</dbReference>
<dbReference type="GO" id="GO:0031624">
    <property type="term" value="F:ubiquitin conjugating enzyme binding"/>
    <property type="evidence" value="ECO:0007669"/>
    <property type="project" value="TreeGrafter"/>
</dbReference>
<keyword evidence="4" id="KW-0175">Coiled coil</keyword>
<name>A0A7R8UE25_HERIL</name>
<feature type="domain" description="DCUN1" evidence="6">
    <location>
        <begin position="102"/>
        <end position="289"/>
    </location>
</feature>
<dbReference type="Proteomes" id="UP000594454">
    <property type="component" value="Chromosome 1"/>
</dbReference>
<dbReference type="AlphaFoldDB" id="A0A7R8UE25"/>
<comment type="function">
    <text evidence="2">Promotes neddylation of cullin components of SCF-type E3 ubiquitin ligase complexes and thus regulates SCF-type complex activity. Function promotes cell proliferation.</text>
</comment>
<evidence type="ECO:0000256" key="3">
    <source>
        <dbReference type="RuleBase" id="RU410713"/>
    </source>
</evidence>
<dbReference type="InterPro" id="IPR042460">
    <property type="entry name" value="DCN1-like_PONY"/>
</dbReference>
<sequence>MGNCLTCFKSSSDQMCSSAPTSQAANVVDSRSGAGTTLDRNMYADRPGETDELLSHNQQHLTNLSYSGETKRSSFKKPIVLLNGNTNNMGDIITTVKEPQQVSDNTLNQLFEEYKDRNEDAILSEGIVRLCKDLGYEPDDFAILVLAWLLDASQMCRFTKSEFIQGLQAMPADTIDTIRERLKQKIEELKTDSEMFKQLYRFTFRFGLEPDQRILSINMAISLWRLVFTNHTPEILESWLNFLSNIQCRGIQKDTWNMFLIFAETCDINQYDDTEAWPSLFDDFVETERLKQSQRAADATANHSTNKDSETNDIL</sequence>
<dbReference type="GO" id="GO:0032182">
    <property type="term" value="F:ubiquitin-like protein binding"/>
    <property type="evidence" value="ECO:0007669"/>
    <property type="project" value="TreeGrafter"/>
</dbReference>
<gene>
    <name evidence="7" type="ORF">HERILL_LOCUS1512</name>
</gene>
<dbReference type="OrthoDB" id="27198at2759"/>
<evidence type="ECO:0000256" key="2">
    <source>
        <dbReference type="ARBA" id="ARBA00059219"/>
    </source>
</evidence>
<dbReference type="PROSITE" id="PS51229">
    <property type="entry name" value="DCUN1"/>
    <property type="match status" value="1"/>
</dbReference>
<dbReference type="GO" id="GO:0000151">
    <property type="term" value="C:ubiquitin ligase complex"/>
    <property type="evidence" value="ECO:0007669"/>
    <property type="project" value="TreeGrafter"/>
</dbReference>
<evidence type="ECO:0000256" key="5">
    <source>
        <dbReference type="SAM" id="MobiDB-lite"/>
    </source>
</evidence>
<dbReference type="GO" id="GO:2000436">
    <property type="term" value="P:positive regulation of protein neddylation"/>
    <property type="evidence" value="ECO:0007669"/>
    <property type="project" value="UniProtKB-ARBA"/>
</dbReference>
<comment type="function">
    <text evidence="3">Neddylation of cullins play an essential role in the regulation of SCF-type complexes activity.</text>
</comment>
<dbReference type="PANTHER" id="PTHR12281">
    <property type="entry name" value="RP42 RELATED"/>
    <property type="match status" value="1"/>
</dbReference>
<dbReference type="OMA" id="MCRFTKA"/>
<dbReference type="GO" id="GO:0097602">
    <property type="term" value="F:cullin family protein binding"/>
    <property type="evidence" value="ECO:0007669"/>
    <property type="project" value="TreeGrafter"/>
</dbReference>
<keyword evidence="1" id="KW-0833">Ubl conjugation pathway</keyword>
<dbReference type="InterPro" id="IPR014764">
    <property type="entry name" value="DCN-prot"/>
</dbReference>
<evidence type="ECO:0000256" key="4">
    <source>
        <dbReference type="SAM" id="Coils"/>
    </source>
</evidence>
<accession>A0A7R8UE25</accession>
<dbReference type="FunFam" id="1.10.238.200:FF:000003">
    <property type="entry name" value="DCN1-like protein 3"/>
    <property type="match status" value="1"/>
</dbReference>
<feature type="region of interest" description="Disordered" evidence="5">
    <location>
        <begin position="295"/>
        <end position="315"/>
    </location>
</feature>
<evidence type="ECO:0000259" key="6">
    <source>
        <dbReference type="PROSITE" id="PS51229"/>
    </source>
</evidence>
<reference evidence="7 8" key="1">
    <citation type="submission" date="2020-11" db="EMBL/GenBank/DDBJ databases">
        <authorList>
            <person name="Wallbank WR R."/>
            <person name="Pardo Diaz C."/>
            <person name="Kozak K."/>
            <person name="Martin S."/>
            <person name="Jiggins C."/>
            <person name="Moest M."/>
            <person name="Warren A I."/>
            <person name="Generalovic N T."/>
            <person name="Byers J.R.P. K."/>
            <person name="Montejo-Kovacevich G."/>
            <person name="Yen C E."/>
        </authorList>
    </citation>
    <scope>NUCLEOTIDE SEQUENCE [LARGE SCALE GENOMIC DNA]</scope>
</reference>
<evidence type="ECO:0000256" key="1">
    <source>
        <dbReference type="ARBA" id="ARBA00022786"/>
    </source>
</evidence>
<evidence type="ECO:0000313" key="8">
    <source>
        <dbReference type="Proteomes" id="UP000594454"/>
    </source>
</evidence>
<dbReference type="InterPro" id="IPR005176">
    <property type="entry name" value="PONY_dom"/>
</dbReference>
<evidence type="ECO:0000313" key="7">
    <source>
        <dbReference type="EMBL" id="CAD7078232.1"/>
    </source>
</evidence>
<dbReference type="Gene3D" id="1.10.238.10">
    <property type="entry name" value="EF-hand"/>
    <property type="match status" value="1"/>
</dbReference>
<keyword evidence="8" id="KW-1185">Reference proteome</keyword>
<dbReference type="GO" id="GO:0005886">
    <property type="term" value="C:plasma membrane"/>
    <property type="evidence" value="ECO:0007669"/>
    <property type="project" value="UniProtKB-ARBA"/>
</dbReference>
<feature type="compositionally biased region" description="Basic and acidic residues" evidence="5">
    <location>
        <begin position="305"/>
        <end position="315"/>
    </location>
</feature>
<proteinExistence type="predicted"/>
<feature type="coiled-coil region" evidence="4">
    <location>
        <begin position="172"/>
        <end position="199"/>
    </location>
</feature>